<dbReference type="AlphaFoldDB" id="A0A9P5U1G8"/>
<protein>
    <submittedName>
        <fullName evidence="3">Uncharacterized protein</fullName>
    </submittedName>
</protein>
<dbReference type="EMBL" id="JADNRY010000160">
    <property type="protein sequence ID" value="KAF9062881.1"/>
    <property type="molecule type" value="Genomic_DNA"/>
</dbReference>
<feature type="transmembrane region" description="Helical" evidence="2">
    <location>
        <begin position="417"/>
        <end position="434"/>
    </location>
</feature>
<evidence type="ECO:0000256" key="2">
    <source>
        <dbReference type="SAM" id="Phobius"/>
    </source>
</evidence>
<feature type="region of interest" description="Disordered" evidence="1">
    <location>
        <begin position="1"/>
        <end position="22"/>
    </location>
</feature>
<dbReference type="Proteomes" id="UP000772434">
    <property type="component" value="Unassembled WGS sequence"/>
</dbReference>
<proteinExistence type="predicted"/>
<comment type="caution">
    <text evidence="3">The sequence shown here is derived from an EMBL/GenBank/DDBJ whole genome shotgun (WGS) entry which is preliminary data.</text>
</comment>
<dbReference type="OrthoDB" id="2942715at2759"/>
<evidence type="ECO:0000313" key="3">
    <source>
        <dbReference type="EMBL" id="KAF9062881.1"/>
    </source>
</evidence>
<keyword evidence="2" id="KW-0812">Transmembrane</keyword>
<evidence type="ECO:0000313" key="4">
    <source>
        <dbReference type="Proteomes" id="UP000772434"/>
    </source>
</evidence>
<keyword evidence="2" id="KW-0472">Membrane</keyword>
<name>A0A9P5U1G8_9AGAR</name>
<keyword evidence="2" id="KW-1133">Transmembrane helix</keyword>
<organism evidence="3 4">
    <name type="scientific">Rhodocollybia butyracea</name>
    <dbReference type="NCBI Taxonomy" id="206335"/>
    <lineage>
        <taxon>Eukaryota</taxon>
        <taxon>Fungi</taxon>
        <taxon>Dikarya</taxon>
        <taxon>Basidiomycota</taxon>
        <taxon>Agaricomycotina</taxon>
        <taxon>Agaricomycetes</taxon>
        <taxon>Agaricomycetidae</taxon>
        <taxon>Agaricales</taxon>
        <taxon>Marasmiineae</taxon>
        <taxon>Omphalotaceae</taxon>
        <taxon>Rhodocollybia</taxon>
    </lineage>
</organism>
<evidence type="ECO:0000256" key="1">
    <source>
        <dbReference type="SAM" id="MobiDB-lite"/>
    </source>
</evidence>
<keyword evidence="4" id="KW-1185">Reference proteome</keyword>
<reference evidence="3" key="1">
    <citation type="submission" date="2020-11" db="EMBL/GenBank/DDBJ databases">
        <authorList>
            <consortium name="DOE Joint Genome Institute"/>
            <person name="Ahrendt S."/>
            <person name="Riley R."/>
            <person name="Andreopoulos W."/>
            <person name="Labutti K."/>
            <person name="Pangilinan J."/>
            <person name="Ruiz-Duenas F.J."/>
            <person name="Barrasa J.M."/>
            <person name="Sanchez-Garcia M."/>
            <person name="Camarero S."/>
            <person name="Miyauchi S."/>
            <person name="Serrano A."/>
            <person name="Linde D."/>
            <person name="Babiker R."/>
            <person name="Drula E."/>
            <person name="Ayuso-Fernandez I."/>
            <person name="Pacheco R."/>
            <person name="Padilla G."/>
            <person name="Ferreira P."/>
            <person name="Barriuso J."/>
            <person name="Kellner H."/>
            <person name="Castanera R."/>
            <person name="Alfaro M."/>
            <person name="Ramirez L."/>
            <person name="Pisabarro A.G."/>
            <person name="Kuo A."/>
            <person name="Tritt A."/>
            <person name="Lipzen A."/>
            <person name="He G."/>
            <person name="Yan M."/>
            <person name="Ng V."/>
            <person name="Cullen D."/>
            <person name="Martin F."/>
            <person name="Rosso M.-N."/>
            <person name="Henrissat B."/>
            <person name="Hibbett D."/>
            <person name="Martinez A.T."/>
            <person name="Grigoriev I.V."/>
        </authorList>
    </citation>
    <scope>NUCLEOTIDE SEQUENCE</scope>
    <source>
        <strain evidence="3">AH 40177</strain>
    </source>
</reference>
<sequence length="445" mass="49576">MVVVEKATAKAENNGRGGGGCDNGSGGGESAVGCQVTQATQAVLSTPGRFGLEALWAQKFGRFGLVNSTRRVFNIVGLNLTLNQDPPKLRFYGETIAILRRPHLLVVRISVTSLHTMPLENTILKSFDGLVGKHYPDVQGGLFITSPNMTTIPPFVLNSPSSPQRVCLRKQLHYGEHDFLLNPQPIISTLPHHALICYPGAGNDTYIFWALPQEDDFEAIEGQRLSGAPLGHISSMFIEQLYAECMKLFSSSASPKFATDPEIKTLRPRVCHLFSQLSVPSLFMQALMRWRIAQRMILLIEARITWLVEVMPTFGDPDAWKVHSLRNVVGAVTEDFLAGERLYRAGIPVWFYHGLELASTVKVVTWVDDNADASRLHYSWIDFEDSTPLLPVHRKHCPLLLHLLLDLLIPPDLLNCMLLLLVLGLLQIIPLLNLQKNRKQAKILL</sequence>
<accession>A0A9P5U1G8</accession>
<gene>
    <name evidence="3" type="ORF">BDP27DRAFT_1406083</name>
</gene>